<evidence type="ECO:0000313" key="2">
    <source>
        <dbReference type="EMBL" id="SFQ20780.1"/>
    </source>
</evidence>
<dbReference type="STRING" id="82801.SAMN04488506_0964"/>
<keyword evidence="1" id="KW-0472">Membrane</keyword>
<proteinExistence type="predicted"/>
<evidence type="ECO:0000313" key="3">
    <source>
        <dbReference type="Proteomes" id="UP000199136"/>
    </source>
</evidence>
<keyword evidence="1" id="KW-1133">Transmembrane helix</keyword>
<evidence type="ECO:0000256" key="1">
    <source>
        <dbReference type="SAM" id="Phobius"/>
    </source>
</evidence>
<sequence length="64" mass="7622">MKILLKRFWNHMTQPSSVMWAFMYSLFTYFISSPSTKYLSFIFLAISIIFLAGMIYQKKKNPTI</sequence>
<reference evidence="2 3" key="1">
    <citation type="submission" date="2016-10" db="EMBL/GenBank/DDBJ databases">
        <authorList>
            <person name="de Groot N.N."/>
        </authorList>
    </citation>
    <scope>NUCLEOTIDE SEQUENCE [LARGE SCALE GENOMIC DNA]</scope>
    <source>
        <strain evidence="2 3">DSM 20581</strain>
    </source>
</reference>
<accession>A0A1I5WM76</accession>
<gene>
    <name evidence="2" type="ORF">SAMN04488506_0964</name>
</gene>
<dbReference type="EMBL" id="FOXW01000003">
    <property type="protein sequence ID" value="SFQ20780.1"/>
    <property type="molecule type" value="Genomic_DNA"/>
</dbReference>
<name>A0A1I5WM76_9LACT</name>
<feature type="transmembrane region" description="Helical" evidence="1">
    <location>
        <begin position="38"/>
        <end position="56"/>
    </location>
</feature>
<keyword evidence="1" id="KW-0812">Transmembrane</keyword>
<organism evidence="2 3">
    <name type="scientific">Desemzia incerta</name>
    <dbReference type="NCBI Taxonomy" id="82801"/>
    <lineage>
        <taxon>Bacteria</taxon>
        <taxon>Bacillati</taxon>
        <taxon>Bacillota</taxon>
        <taxon>Bacilli</taxon>
        <taxon>Lactobacillales</taxon>
        <taxon>Carnobacteriaceae</taxon>
        <taxon>Desemzia</taxon>
    </lineage>
</organism>
<feature type="transmembrane region" description="Helical" evidence="1">
    <location>
        <begin position="12"/>
        <end position="32"/>
    </location>
</feature>
<protein>
    <submittedName>
        <fullName evidence="2">Uncharacterized protein</fullName>
    </submittedName>
</protein>
<keyword evidence="3" id="KW-1185">Reference proteome</keyword>
<dbReference type="Proteomes" id="UP000199136">
    <property type="component" value="Unassembled WGS sequence"/>
</dbReference>
<dbReference type="AlphaFoldDB" id="A0A1I5WM76"/>